<feature type="region of interest" description="Disordered" evidence="1">
    <location>
        <begin position="70"/>
        <end position="93"/>
    </location>
</feature>
<evidence type="ECO:0000256" key="1">
    <source>
        <dbReference type="SAM" id="MobiDB-lite"/>
    </source>
</evidence>
<comment type="caution">
    <text evidence="4">The sequence shown here is derived from an EMBL/GenBank/DDBJ whole genome shotgun (WGS) entry which is preliminary data.</text>
</comment>
<reference evidence="5" key="1">
    <citation type="submission" date="2019-06" db="EMBL/GenBank/DDBJ databases">
        <title>Draft genome sequence of the griseofulvin-producing fungus Xylaria cubensis strain G536.</title>
        <authorList>
            <person name="Mead M.E."/>
            <person name="Raja H.A."/>
            <person name="Steenwyk J.L."/>
            <person name="Knowles S.L."/>
            <person name="Oberlies N.H."/>
            <person name="Rokas A."/>
        </authorList>
    </citation>
    <scope>NUCLEOTIDE SEQUENCE [LARGE SCALE GENOMIC DNA]</scope>
    <source>
        <strain evidence="5">G536</strain>
    </source>
</reference>
<keyword evidence="5" id="KW-1185">Reference proteome</keyword>
<dbReference type="OrthoDB" id="4775782at2759"/>
<keyword evidence="2" id="KW-0812">Transmembrane</keyword>
<gene>
    <name evidence="4" type="ORF">FHL15_000726</name>
</gene>
<proteinExistence type="predicted"/>
<evidence type="ECO:0000256" key="3">
    <source>
        <dbReference type="SAM" id="SignalP"/>
    </source>
</evidence>
<feature type="transmembrane region" description="Helical" evidence="2">
    <location>
        <begin position="95"/>
        <end position="115"/>
    </location>
</feature>
<keyword evidence="2" id="KW-1133">Transmembrane helix</keyword>
<sequence>MQLKAIVATVLLPLLAVADDTTLTSTMTMTKYVTISKVATSSVYTNATSSFYQPIGTGYSSIVHTTTTAKQGSASATTTTPTASPSPVDNGKGSGATSLSAFGFAGVAGMVLAALM</sequence>
<dbReference type="EMBL" id="VFLP01000002">
    <property type="protein sequence ID" value="TRX98652.1"/>
    <property type="molecule type" value="Genomic_DNA"/>
</dbReference>
<name>A0A553IEK6_9PEZI</name>
<feature type="chain" id="PRO_5022010318" evidence="3">
    <location>
        <begin position="19"/>
        <end position="116"/>
    </location>
</feature>
<organism evidence="4 5">
    <name type="scientific">Xylaria flabelliformis</name>
    <dbReference type="NCBI Taxonomy" id="2512241"/>
    <lineage>
        <taxon>Eukaryota</taxon>
        <taxon>Fungi</taxon>
        <taxon>Dikarya</taxon>
        <taxon>Ascomycota</taxon>
        <taxon>Pezizomycotina</taxon>
        <taxon>Sordariomycetes</taxon>
        <taxon>Xylariomycetidae</taxon>
        <taxon>Xylariales</taxon>
        <taxon>Xylariaceae</taxon>
        <taxon>Xylaria</taxon>
    </lineage>
</organism>
<protein>
    <submittedName>
        <fullName evidence="4">Uncharacterized protein</fullName>
    </submittedName>
</protein>
<keyword evidence="3" id="KW-0732">Signal</keyword>
<feature type="signal peptide" evidence="3">
    <location>
        <begin position="1"/>
        <end position="18"/>
    </location>
</feature>
<evidence type="ECO:0000313" key="4">
    <source>
        <dbReference type="EMBL" id="TRX98652.1"/>
    </source>
</evidence>
<accession>A0A553IEK6</accession>
<feature type="compositionally biased region" description="Low complexity" evidence="1">
    <location>
        <begin position="73"/>
        <end position="87"/>
    </location>
</feature>
<evidence type="ECO:0000313" key="5">
    <source>
        <dbReference type="Proteomes" id="UP000319160"/>
    </source>
</evidence>
<evidence type="ECO:0000256" key="2">
    <source>
        <dbReference type="SAM" id="Phobius"/>
    </source>
</evidence>
<dbReference type="AlphaFoldDB" id="A0A553IEK6"/>
<keyword evidence="2" id="KW-0472">Membrane</keyword>
<dbReference type="Proteomes" id="UP000319160">
    <property type="component" value="Unassembled WGS sequence"/>
</dbReference>